<reference evidence="3" key="1">
    <citation type="journal article" date="2021" name="Proc. Natl. Acad. Sci. U.S.A.">
        <title>Three genomes in the algal genus Volvox reveal the fate of a haploid sex-determining region after a transition to homothallism.</title>
        <authorList>
            <person name="Yamamoto K."/>
            <person name="Hamaji T."/>
            <person name="Kawai-Toyooka H."/>
            <person name="Matsuzaki R."/>
            <person name="Takahashi F."/>
            <person name="Nishimura Y."/>
            <person name="Kawachi M."/>
            <person name="Noguchi H."/>
            <person name="Minakuchi Y."/>
            <person name="Umen J.G."/>
            <person name="Toyoda A."/>
            <person name="Nozaki H."/>
        </authorList>
    </citation>
    <scope>NUCLEOTIDE SEQUENCE</scope>
    <source>
        <strain evidence="3">NIES-3785</strain>
    </source>
</reference>
<dbReference type="GO" id="GO:0005524">
    <property type="term" value="F:ATP binding"/>
    <property type="evidence" value="ECO:0007669"/>
    <property type="project" value="InterPro"/>
</dbReference>
<dbReference type="PANTHER" id="PTHR44329">
    <property type="entry name" value="SERINE/THREONINE-PROTEIN KINASE TNNI3K-RELATED"/>
    <property type="match status" value="1"/>
</dbReference>
<dbReference type="InterPro" id="IPR008271">
    <property type="entry name" value="Ser/Thr_kinase_AS"/>
</dbReference>
<evidence type="ECO:0000259" key="2">
    <source>
        <dbReference type="PROSITE" id="PS50011"/>
    </source>
</evidence>
<dbReference type="InterPro" id="IPR011009">
    <property type="entry name" value="Kinase-like_dom_sf"/>
</dbReference>
<dbReference type="PANTHER" id="PTHR44329:SF214">
    <property type="entry name" value="PROTEIN KINASE DOMAIN-CONTAINING PROTEIN"/>
    <property type="match status" value="1"/>
</dbReference>
<feature type="domain" description="Protein kinase" evidence="2">
    <location>
        <begin position="946"/>
        <end position="1317"/>
    </location>
</feature>
<evidence type="ECO:0000313" key="3">
    <source>
        <dbReference type="EMBL" id="GIM13070.1"/>
    </source>
</evidence>
<feature type="region of interest" description="Disordered" evidence="1">
    <location>
        <begin position="407"/>
        <end position="460"/>
    </location>
</feature>
<dbReference type="SMART" id="SM00220">
    <property type="entry name" value="S_TKc"/>
    <property type="match status" value="1"/>
</dbReference>
<feature type="region of interest" description="Disordered" evidence="1">
    <location>
        <begin position="262"/>
        <end position="285"/>
    </location>
</feature>
<evidence type="ECO:0000256" key="1">
    <source>
        <dbReference type="SAM" id="MobiDB-lite"/>
    </source>
</evidence>
<dbReference type="EMBL" id="BNCQ01000046">
    <property type="protein sequence ID" value="GIM13070.1"/>
    <property type="molecule type" value="Genomic_DNA"/>
</dbReference>
<dbReference type="Gene3D" id="1.10.510.10">
    <property type="entry name" value="Transferase(Phosphotransferase) domain 1"/>
    <property type="match status" value="1"/>
</dbReference>
<dbReference type="InterPro" id="IPR000719">
    <property type="entry name" value="Prot_kinase_dom"/>
</dbReference>
<accession>A0A8J4GTS2</accession>
<comment type="caution">
    <text evidence="3">The sequence shown here is derived from an EMBL/GenBank/DDBJ whole genome shotgun (WGS) entry which is preliminary data.</text>
</comment>
<organism evidence="3 4">
    <name type="scientific">Volvox reticuliferus</name>
    <dbReference type="NCBI Taxonomy" id="1737510"/>
    <lineage>
        <taxon>Eukaryota</taxon>
        <taxon>Viridiplantae</taxon>
        <taxon>Chlorophyta</taxon>
        <taxon>core chlorophytes</taxon>
        <taxon>Chlorophyceae</taxon>
        <taxon>CS clade</taxon>
        <taxon>Chlamydomonadales</taxon>
        <taxon>Volvocaceae</taxon>
        <taxon>Volvox</taxon>
    </lineage>
</organism>
<protein>
    <recommendedName>
        <fullName evidence="2">Protein kinase domain-containing protein</fullName>
    </recommendedName>
</protein>
<feature type="compositionally biased region" description="Polar residues" evidence="1">
    <location>
        <begin position="267"/>
        <end position="285"/>
    </location>
</feature>
<evidence type="ECO:0000313" key="4">
    <source>
        <dbReference type="Proteomes" id="UP000722791"/>
    </source>
</evidence>
<dbReference type="GO" id="GO:0004674">
    <property type="term" value="F:protein serine/threonine kinase activity"/>
    <property type="evidence" value="ECO:0007669"/>
    <property type="project" value="TreeGrafter"/>
</dbReference>
<dbReference type="Pfam" id="PF07714">
    <property type="entry name" value="PK_Tyr_Ser-Thr"/>
    <property type="match status" value="1"/>
</dbReference>
<sequence>MPGNSISLFACLCGAHKRNLRGNPQRELRQVETEPRNQAVIADKTTTYPSNGQPQHREDSEVQALLQLQRVLGGLRGPWLPRTHAIMSAITAFLYADEISFYGASGYSKAGLPVCFVRLAREFRDSSEGLKEGKTSPMAGFEVWPASERTKLEGQGRMDDCKIPDEASLQLTRRQACQRLMPAMLDRMLASQAPVIQSLESRSFEPVLSPDGPGVTEGRPATSVGNSTAGSIQDVVALVPLATGNHIAGALWIVQYGRHRGDDRTGVPTQQMGGKATANTPVNNSAPLSHGNGVAAADATADMVRAATLQSPPPCPELISSPQALQQLSLTASMCLLGHEITFLSSLSDSLRQLSASSSMQQLVGILCDVLTAHMRERFLLEPRVFAALVPEATSAVGLMFNRPLSAAPPRSATKPARGGAGSQETVAASEARRDGPRPQSPRAAVVLGGESRSFGSRPVSENVSPYVAQTANAAATAAALAAGGGSIDRDGSILHRTMRGQGIPRVVALTQSDLAVLDASVGHGGGGGSTAAASGSFMALRVKPFPLAQTLLRHVVRKVAAAAAASGHISSDSNIGCSLGWQSGIGSCTCAAVVEDCAVHVQDPKKPSRDVLLLIANSGVGAAAPNPLWSGFGGTASSGTIPFGGSGTSVSGSFTSGRRLVSSLVLLVLPAGDGKAMIGLYVAFPQTLPLHLLRRARCNMLEILEVMSSKVALKLTTDLAMELETLATAAPGSYALVEAPEVDDCAVNAGSVATATMDDGTGLQASKSKILLQSPVDAESTPDRMVPMYSPIVQSFLYDSRSAAGGPNSGMVPGGAGNSALGATRSLNLMDTIATPHACDNTVGVTSLLSARESALAVSNVPNCITGCEGLTHSTVIHMEELDMVQSTMRAQMPLLVASMQNSISNARMEATLAAAASCYNKSGPSLSTSGAATFSADHNELSQLELHTQLGHGGCAVVFKGTMATLDCAIKLMEMPDVDGVDGAGSIKADTNLKWVENGDGSGNGGTDGGLLDSDRLAAHRALLRNAMELAAMTSISHPNIMQVYSTFSNVTLGRRTKADGADHFYLMSVDGSASTHPDAPPVCVAIVCEWCDKGCLGSALQKRTFPALLPQSSVVRRPTHHNWHQGSGGSGKQGRVLDFKGILMTLLDVAMALRHLHMHHLIHRDVKPANVLLKSNMMDPRGFTAKLADFGFVTLLNESGDEKSGGEPFTWVDESCGTVTHMAPECWQKPARLGASCDIYSFGILMWELTAGGSRPYPEVSPNNIAGIVKKGVRPMFDDSVPAQYRFLAQRCWTAEPTSRPRTSELVTAISRLLNRI</sequence>
<dbReference type="Proteomes" id="UP000722791">
    <property type="component" value="Unassembled WGS sequence"/>
</dbReference>
<gene>
    <name evidence="3" type="ORF">Vretimale_16294</name>
</gene>
<feature type="region of interest" description="Disordered" evidence="1">
    <location>
        <begin position="204"/>
        <end position="226"/>
    </location>
</feature>
<dbReference type="InterPro" id="IPR051681">
    <property type="entry name" value="Ser/Thr_Kinases-Pseudokinases"/>
</dbReference>
<proteinExistence type="predicted"/>
<name>A0A8J4GTS2_9CHLO</name>
<dbReference type="SUPFAM" id="SSF56112">
    <property type="entry name" value="Protein kinase-like (PK-like)"/>
    <property type="match status" value="1"/>
</dbReference>
<dbReference type="PROSITE" id="PS50011">
    <property type="entry name" value="PROTEIN_KINASE_DOM"/>
    <property type="match status" value="1"/>
</dbReference>
<dbReference type="InterPro" id="IPR001245">
    <property type="entry name" value="Ser-Thr/Tyr_kinase_cat_dom"/>
</dbReference>
<dbReference type="PROSITE" id="PS00108">
    <property type="entry name" value="PROTEIN_KINASE_ST"/>
    <property type="match status" value="1"/>
</dbReference>